<keyword evidence="1" id="KW-0802">TPR repeat</keyword>
<dbReference type="InterPro" id="IPR019734">
    <property type="entry name" value="TPR_rpt"/>
</dbReference>
<accession>A0AA95HK10</accession>
<dbReference type="Pfam" id="PF13181">
    <property type="entry name" value="TPR_8"/>
    <property type="match status" value="1"/>
</dbReference>
<dbReference type="InterPro" id="IPR011990">
    <property type="entry name" value="TPR-like_helical_dom_sf"/>
</dbReference>
<feature type="repeat" description="TPR" evidence="1">
    <location>
        <begin position="120"/>
        <end position="153"/>
    </location>
</feature>
<dbReference type="Gene3D" id="1.25.40.10">
    <property type="entry name" value="Tetratricopeptide repeat domain"/>
    <property type="match status" value="1"/>
</dbReference>
<name>A0AA95HK10_9BACT</name>
<dbReference type="Proteomes" id="UP001177934">
    <property type="component" value="Chromosome"/>
</dbReference>
<protein>
    <submittedName>
        <fullName evidence="2">Multidrug transporter</fullName>
    </submittedName>
</protein>
<dbReference type="PANTHER" id="PTHR12558">
    <property type="entry name" value="CELL DIVISION CYCLE 16,23,27"/>
    <property type="match status" value="1"/>
</dbReference>
<proteinExistence type="predicted"/>
<dbReference type="Pfam" id="PF00515">
    <property type="entry name" value="TPR_1"/>
    <property type="match status" value="1"/>
</dbReference>
<organism evidence="2 3">
    <name type="scientific">Phocaeicola dorei</name>
    <dbReference type="NCBI Taxonomy" id="357276"/>
    <lineage>
        <taxon>Bacteria</taxon>
        <taxon>Pseudomonadati</taxon>
        <taxon>Bacteroidota</taxon>
        <taxon>Bacteroidia</taxon>
        <taxon>Bacteroidales</taxon>
        <taxon>Bacteroidaceae</taxon>
        <taxon>Phocaeicola</taxon>
    </lineage>
</organism>
<dbReference type="SUPFAM" id="SSF48452">
    <property type="entry name" value="TPR-like"/>
    <property type="match status" value="2"/>
</dbReference>
<gene>
    <name evidence="2" type="ORF">QNN11_17755</name>
</gene>
<evidence type="ECO:0000256" key="1">
    <source>
        <dbReference type="PROSITE-ProRule" id="PRU00339"/>
    </source>
</evidence>
<evidence type="ECO:0000313" key="2">
    <source>
        <dbReference type="EMBL" id="WHX09198.1"/>
    </source>
</evidence>
<dbReference type="EMBL" id="CP126056">
    <property type="protein sequence ID" value="WHX09198.1"/>
    <property type="molecule type" value="Genomic_DNA"/>
</dbReference>
<dbReference type="AlphaFoldDB" id="A0AA95HK10"/>
<dbReference type="SMART" id="SM00028">
    <property type="entry name" value="TPR"/>
    <property type="match status" value="4"/>
</dbReference>
<dbReference type="PANTHER" id="PTHR12558:SF13">
    <property type="entry name" value="CELL DIVISION CYCLE PROTEIN 27 HOMOLOG"/>
    <property type="match status" value="1"/>
</dbReference>
<sequence>MVMQLINNPADREFRFLQADLLIEEEHMEEADKILQQLAMDEEYELDTLLDIILDYVDVNQKEYAKKWIDCLFAHFDMQTLPETNQRLRDVLCDYYSTFNKPKLAIPYLNMTLNEFPYSVQHWNELGKCYLQQEQYEKAHEAFDFALAIDENNTETLTLKAFLYSQTANIKESINYYLRLEKATEKKPPVYMALAGLHFEMKDYETAMKYTQKLLKQKQEITAFELTDIYSIATLCHVALGHPEEGYMYLDQVLKQNGNDAETRIYAGQFFTIMAGSKDISEEERKNNIDKAEEQFNLALEFTPKEERMDILFKIGSKYFDEHLFEYANRYFEQINKEFPHNAHSTYFFLIYGYLYLQQPGPFIHYLAKINKELPDTYAALGVDENAQFPDQLFNEAIRVIKDDISKGKLNLNNYL</sequence>
<reference evidence="2" key="1">
    <citation type="journal article" date="2023" name="Nat. Commun.">
        <title>Identification of a novel Human Milk Oligosaccharides utilization cluster in the infant gut commensal Bacteroides dorei.</title>
        <authorList>
            <person name="Kijner S."/>
            <person name="Ennis D."/>
            <person name="Shmorak S."/>
            <person name="Florentin A."/>
            <person name="Yassour M."/>
        </authorList>
    </citation>
    <scope>NUCLEOTIDE SEQUENCE</scope>
    <source>
        <strain evidence="2">2</strain>
    </source>
</reference>
<dbReference type="PROSITE" id="PS50005">
    <property type="entry name" value="TPR"/>
    <property type="match status" value="1"/>
</dbReference>
<evidence type="ECO:0000313" key="3">
    <source>
        <dbReference type="Proteomes" id="UP001177934"/>
    </source>
</evidence>